<protein>
    <submittedName>
        <fullName evidence="1">Uncharacterized protein</fullName>
    </submittedName>
</protein>
<sequence>MVGWSDAGLDDLAFAARHPGAVDRVALVSTPIPDGDPAFDLSEMTAKALLLFGAKEPRTGSRHGTWWQRHLPNARLEMNPAGDHDLLTPMWTRVLSHLAPRCKR</sequence>
<dbReference type="Gene3D" id="3.40.50.1820">
    <property type="entry name" value="alpha/beta hydrolase"/>
    <property type="match status" value="1"/>
</dbReference>
<proteinExistence type="predicted"/>
<keyword evidence="2" id="KW-1185">Reference proteome</keyword>
<dbReference type="EMBL" id="BOQN01000102">
    <property type="protein sequence ID" value="GIM95968.1"/>
    <property type="molecule type" value="Genomic_DNA"/>
</dbReference>
<comment type="caution">
    <text evidence="1">The sequence shown here is derived from an EMBL/GenBank/DDBJ whole genome shotgun (WGS) entry which is preliminary data.</text>
</comment>
<evidence type="ECO:0000313" key="2">
    <source>
        <dbReference type="Proteomes" id="UP000677082"/>
    </source>
</evidence>
<dbReference type="Proteomes" id="UP000677082">
    <property type="component" value="Unassembled WGS sequence"/>
</dbReference>
<dbReference type="InterPro" id="IPR029058">
    <property type="entry name" value="AB_hydrolase_fold"/>
</dbReference>
<reference evidence="1 2" key="1">
    <citation type="submission" date="2021-03" db="EMBL/GenBank/DDBJ databases">
        <title>Whole genome shotgun sequence of Actinoplanes toevensis NBRC 105298.</title>
        <authorList>
            <person name="Komaki H."/>
            <person name="Tamura T."/>
        </authorList>
    </citation>
    <scope>NUCLEOTIDE SEQUENCE [LARGE SCALE GENOMIC DNA]</scope>
    <source>
        <strain evidence="1 2">NBRC 105298</strain>
    </source>
</reference>
<evidence type="ECO:0000313" key="1">
    <source>
        <dbReference type="EMBL" id="GIM95968.1"/>
    </source>
</evidence>
<dbReference type="AlphaFoldDB" id="A0A920BNY3"/>
<gene>
    <name evidence="1" type="ORF">Ato02nite_077610</name>
</gene>
<dbReference type="SUPFAM" id="SSF53474">
    <property type="entry name" value="alpha/beta-Hydrolases"/>
    <property type="match status" value="1"/>
</dbReference>
<name>A0A920BNY3_9ACTN</name>
<accession>A0A920BNY3</accession>
<organism evidence="1 2">
    <name type="scientific">Paractinoplanes toevensis</name>
    <dbReference type="NCBI Taxonomy" id="571911"/>
    <lineage>
        <taxon>Bacteria</taxon>
        <taxon>Bacillati</taxon>
        <taxon>Actinomycetota</taxon>
        <taxon>Actinomycetes</taxon>
        <taxon>Micromonosporales</taxon>
        <taxon>Micromonosporaceae</taxon>
        <taxon>Paractinoplanes</taxon>
    </lineage>
</organism>